<evidence type="ECO:0000256" key="2">
    <source>
        <dbReference type="ARBA" id="ARBA00023015"/>
    </source>
</evidence>
<gene>
    <name evidence="6" type="ORF">E1261_17015</name>
</gene>
<comment type="similarity">
    <text evidence="1">Belongs to the LysR transcriptional regulatory family.</text>
</comment>
<keyword evidence="4" id="KW-0804">Transcription</keyword>
<dbReference type="Pfam" id="PF03466">
    <property type="entry name" value="LysR_substrate"/>
    <property type="match status" value="1"/>
</dbReference>
<dbReference type="FunFam" id="1.10.10.10:FF:000001">
    <property type="entry name" value="LysR family transcriptional regulator"/>
    <property type="match status" value="1"/>
</dbReference>
<dbReference type="Pfam" id="PF00126">
    <property type="entry name" value="HTH_1"/>
    <property type="match status" value="1"/>
</dbReference>
<dbReference type="PANTHER" id="PTHR30346:SF28">
    <property type="entry name" value="HTH-TYPE TRANSCRIPTIONAL REGULATOR CYNR"/>
    <property type="match status" value="1"/>
</dbReference>
<dbReference type="InterPro" id="IPR005119">
    <property type="entry name" value="LysR_subst-bd"/>
</dbReference>
<evidence type="ECO:0000256" key="1">
    <source>
        <dbReference type="ARBA" id="ARBA00009437"/>
    </source>
</evidence>
<dbReference type="Gene3D" id="1.10.10.10">
    <property type="entry name" value="Winged helix-like DNA-binding domain superfamily/Winged helix DNA-binding domain"/>
    <property type="match status" value="1"/>
</dbReference>
<dbReference type="SUPFAM" id="SSF53850">
    <property type="entry name" value="Periplasmic binding protein-like II"/>
    <property type="match status" value="1"/>
</dbReference>
<proteinExistence type="inferred from homology"/>
<dbReference type="InterPro" id="IPR036388">
    <property type="entry name" value="WH-like_DNA-bd_sf"/>
</dbReference>
<dbReference type="InterPro" id="IPR036390">
    <property type="entry name" value="WH_DNA-bd_sf"/>
</dbReference>
<sequence>MELRTLQYFVQTVDAGTVTAAADRLHITQPGLSRQLRQLEQELGVELFHRTGGRLTPTRAGQALLPLAREVLERADALRVAATYQAQGRLDRITIGAPLTTLRDVVAPFIATLDTDDPTPEVFQADGQTAAEVLGRGADLAVTSTPARAPYETQTLAVLPVWACVPSHHPWANRKRIQLAELADVPLVLPPPTFTSRISLEAALRRNGLLYGAAVEAADGTVAQALAAAGRGVAVVSDDPQFDLHPLPIRTSDGNLSVRLVSAWDSRHPARAALATIADRLSQFVTARYGSS</sequence>
<comment type="caution">
    <text evidence="6">The sequence shown here is derived from an EMBL/GenBank/DDBJ whole genome shotgun (WGS) entry which is preliminary data.</text>
</comment>
<dbReference type="RefSeq" id="WP_132407783.1">
    <property type="nucleotide sequence ID" value="NZ_SMKA01000067.1"/>
</dbReference>
<keyword evidence="7" id="KW-1185">Reference proteome</keyword>
<dbReference type="Proteomes" id="UP000295075">
    <property type="component" value="Unassembled WGS sequence"/>
</dbReference>
<dbReference type="GO" id="GO:0003700">
    <property type="term" value="F:DNA-binding transcription factor activity"/>
    <property type="evidence" value="ECO:0007669"/>
    <property type="project" value="InterPro"/>
</dbReference>
<evidence type="ECO:0000313" key="7">
    <source>
        <dbReference type="Proteomes" id="UP000295075"/>
    </source>
</evidence>
<dbReference type="PROSITE" id="PS50931">
    <property type="entry name" value="HTH_LYSR"/>
    <property type="match status" value="1"/>
</dbReference>
<evidence type="ECO:0000259" key="5">
    <source>
        <dbReference type="PROSITE" id="PS50931"/>
    </source>
</evidence>
<keyword evidence="3" id="KW-0238">DNA-binding</keyword>
<name>A0A4R4Q224_9ACTN</name>
<dbReference type="PRINTS" id="PR00039">
    <property type="entry name" value="HTHLYSR"/>
</dbReference>
<accession>A0A4R4Q224</accession>
<dbReference type="CDD" id="cd05466">
    <property type="entry name" value="PBP2_LTTR_substrate"/>
    <property type="match status" value="1"/>
</dbReference>
<dbReference type="SUPFAM" id="SSF46785">
    <property type="entry name" value="Winged helix' DNA-binding domain"/>
    <property type="match status" value="1"/>
</dbReference>
<feature type="domain" description="HTH lysR-type" evidence="5">
    <location>
        <begin position="1"/>
        <end position="58"/>
    </location>
</feature>
<dbReference type="PANTHER" id="PTHR30346">
    <property type="entry name" value="TRANSCRIPTIONAL DUAL REGULATOR HCAR-RELATED"/>
    <property type="match status" value="1"/>
</dbReference>
<dbReference type="EMBL" id="SMKA01000067">
    <property type="protein sequence ID" value="TDC29008.1"/>
    <property type="molecule type" value="Genomic_DNA"/>
</dbReference>
<dbReference type="AlphaFoldDB" id="A0A4R4Q224"/>
<protein>
    <submittedName>
        <fullName evidence="6">LysR family transcriptional regulator</fullName>
    </submittedName>
</protein>
<keyword evidence="2" id="KW-0805">Transcription regulation</keyword>
<dbReference type="GO" id="GO:0003677">
    <property type="term" value="F:DNA binding"/>
    <property type="evidence" value="ECO:0007669"/>
    <property type="project" value="UniProtKB-KW"/>
</dbReference>
<organism evidence="6 7">
    <name type="scientific">Kribbella albertanoniae</name>
    <dbReference type="NCBI Taxonomy" id="1266829"/>
    <lineage>
        <taxon>Bacteria</taxon>
        <taxon>Bacillati</taxon>
        <taxon>Actinomycetota</taxon>
        <taxon>Actinomycetes</taxon>
        <taxon>Propionibacteriales</taxon>
        <taxon>Kribbellaceae</taxon>
        <taxon>Kribbella</taxon>
    </lineage>
</organism>
<evidence type="ECO:0000256" key="3">
    <source>
        <dbReference type="ARBA" id="ARBA00023125"/>
    </source>
</evidence>
<dbReference type="OrthoDB" id="3181812at2"/>
<dbReference type="InterPro" id="IPR000847">
    <property type="entry name" value="LysR_HTH_N"/>
</dbReference>
<dbReference type="GO" id="GO:0032993">
    <property type="term" value="C:protein-DNA complex"/>
    <property type="evidence" value="ECO:0007669"/>
    <property type="project" value="TreeGrafter"/>
</dbReference>
<evidence type="ECO:0000313" key="6">
    <source>
        <dbReference type="EMBL" id="TDC29008.1"/>
    </source>
</evidence>
<reference evidence="6 7" key="1">
    <citation type="submission" date="2019-03" db="EMBL/GenBank/DDBJ databases">
        <title>Draft genome sequences of novel Actinobacteria.</title>
        <authorList>
            <person name="Sahin N."/>
            <person name="Ay H."/>
            <person name="Saygin H."/>
        </authorList>
    </citation>
    <scope>NUCLEOTIDE SEQUENCE [LARGE SCALE GENOMIC DNA]</scope>
    <source>
        <strain evidence="6 7">JCM 30547</strain>
    </source>
</reference>
<dbReference type="Gene3D" id="3.40.190.10">
    <property type="entry name" value="Periplasmic binding protein-like II"/>
    <property type="match status" value="2"/>
</dbReference>
<evidence type="ECO:0000256" key="4">
    <source>
        <dbReference type="ARBA" id="ARBA00023163"/>
    </source>
</evidence>